<feature type="region of interest" description="Disordered" evidence="1">
    <location>
        <begin position="1"/>
        <end position="20"/>
    </location>
</feature>
<name>A0A843VVR1_COLES</name>
<evidence type="ECO:0000256" key="1">
    <source>
        <dbReference type="SAM" id="MobiDB-lite"/>
    </source>
</evidence>
<sequence>IDLFNCSPGTTRGDDEPEHRHLHHRWLAPWQIENKKIMGGSRRSELLCPDGRRRAAAMPEAYQWHTAWPSVLCTSPPPHSLHQPSPASL</sequence>
<evidence type="ECO:0000313" key="3">
    <source>
        <dbReference type="Proteomes" id="UP000652761"/>
    </source>
</evidence>
<feature type="non-terminal residue" evidence="2">
    <location>
        <position position="89"/>
    </location>
</feature>
<keyword evidence="3" id="KW-1185">Reference proteome</keyword>
<protein>
    <submittedName>
        <fullName evidence="2">Uncharacterized protein</fullName>
    </submittedName>
</protein>
<gene>
    <name evidence="2" type="ORF">Taro_034167</name>
</gene>
<feature type="non-terminal residue" evidence="2">
    <location>
        <position position="1"/>
    </location>
</feature>
<dbReference type="Proteomes" id="UP000652761">
    <property type="component" value="Unassembled WGS sequence"/>
</dbReference>
<organism evidence="2 3">
    <name type="scientific">Colocasia esculenta</name>
    <name type="common">Wild taro</name>
    <name type="synonym">Arum esculentum</name>
    <dbReference type="NCBI Taxonomy" id="4460"/>
    <lineage>
        <taxon>Eukaryota</taxon>
        <taxon>Viridiplantae</taxon>
        <taxon>Streptophyta</taxon>
        <taxon>Embryophyta</taxon>
        <taxon>Tracheophyta</taxon>
        <taxon>Spermatophyta</taxon>
        <taxon>Magnoliopsida</taxon>
        <taxon>Liliopsida</taxon>
        <taxon>Araceae</taxon>
        <taxon>Aroideae</taxon>
        <taxon>Colocasieae</taxon>
        <taxon>Colocasia</taxon>
    </lineage>
</organism>
<evidence type="ECO:0000313" key="2">
    <source>
        <dbReference type="EMBL" id="MQM01412.1"/>
    </source>
</evidence>
<proteinExistence type="predicted"/>
<accession>A0A843VVR1</accession>
<dbReference type="AlphaFoldDB" id="A0A843VVR1"/>
<comment type="caution">
    <text evidence="2">The sequence shown here is derived from an EMBL/GenBank/DDBJ whole genome shotgun (WGS) entry which is preliminary data.</text>
</comment>
<reference evidence="2" key="1">
    <citation type="submission" date="2017-07" db="EMBL/GenBank/DDBJ databases">
        <title>Taro Niue Genome Assembly and Annotation.</title>
        <authorList>
            <person name="Atibalentja N."/>
            <person name="Keating K."/>
            <person name="Fields C.J."/>
        </authorList>
    </citation>
    <scope>NUCLEOTIDE SEQUENCE</scope>
    <source>
        <strain evidence="2">Niue_2</strain>
        <tissue evidence="2">Leaf</tissue>
    </source>
</reference>
<dbReference type="EMBL" id="NMUH01002674">
    <property type="protein sequence ID" value="MQM01412.1"/>
    <property type="molecule type" value="Genomic_DNA"/>
</dbReference>